<reference evidence="4" key="1">
    <citation type="journal article" date="2019" name="Int. J. Syst. Evol. Microbiol.">
        <title>The Global Catalogue of Microorganisms (GCM) 10K type strain sequencing project: providing services to taxonomists for standard genome sequencing and annotation.</title>
        <authorList>
            <consortium name="The Broad Institute Genomics Platform"/>
            <consortium name="The Broad Institute Genome Sequencing Center for Infectious Disease"/>
            <person name="Wu L."/>
            <person name="Ma J."/>
        </authorList>
    </citation>
    <scope>NUCLEOTIDE SEQUENCE [LARGE SCALE GENOMIC DNA]</scope>
    <source>
        <strain evidence="4">NBRC 106396</strain>
    </source>
</reference>
<dbReference type="RefSeq" id="WP_379750611.1">
    <property type="nucleotide sequence ID" value="NZ_JBHTCP010000049.1"/>
</dbReference>
<dbReference type="SMART" id="SM00287">
    <property type="entry name" value="SH3b"/>
    <property type="match status" value="2"/>
</dbReference>
<accession>A0ABW2NYL3</accession>
<dbReference type="PROSITE" id="PS51781">
    <property type="entry name" value="SH3B"/>
    <property type="match status" value="1"/>
</dbReference>
<protein>
    <submittedName>
        <fullName evidence="3">SH3 domain-containing protein</fullName>
    </submittedName>
</protein>
<keyword evidence="4" id="KW-1185">Reference proteome</keyword>
<name>A0ABW2NYL3_9BACL</name>
<comment type="caution">
    <text evidence="3">The sequence shown here is derived from an EMBL/GenBank/DDBJ whole genome shotgun (WGS) entry which is preliminary data.</text>
</comment>
<feature type="chain" id="PRO_5047383077" evidence="1">
    <location>
        <begin position="29"/>
        <end position="220"/>
    </location>
</feature>
<feature type="signal peptide" evidence="1">
    <location>
        <begin position="1"/>
        <end position="28"/>
    </location>
</feature>
<dbReference type="InterPro" id="IPR003646">
    <property type="entry name" value="SH3-like_bac-type"/>
</dbReference>
<sequence length="220" mass="22884">MKRFNKLVIAGALGAALTASTLSPAAKAESNVLLASVEWVNSLINPLQSKVTSLEAKVAQQQSEINALRTAIQNGAQPPAAVPSQVYVSPSTVKIHSGAATSYKVVSQKVKGDLLAVSGKYDASTGIWYLVKTSSTGTGWIFSGNVSTSQVAKPTSVVAKAKLTMRKGAASSYGVVAYIASGTTVKYVGSFSTSTGELWLNVQNASGQRGWILNANCEVK</sequence>
<dbReference type="Gene3D" id="2.30.30.40">
    <property type="entry name" value="SH3 Domains"/>
    <property type="match status" value="2"/>
</dbReference>
<feature type="domain" description="SH3b" evidence="2">
    <location>
        <begin position="81"/>
        <end position="150"/>
    </location>
</feature>
<proteinExistence type="predicted"/>
<dbReference type="EMBL" id="JBHTCP010000049">
    <property type="protein sequence ID" value="MFC7373044.1"/>
    <property type="molecule type" value="Genomic_DNA"/>
</dbReference>
<evidence type="ECO:0000256" key="1">
    <source>
        <dbReference type="SAM" id="SignalP"/>
    </source>
</evidence>
<keyword evidence="1" id="KW-0732">Signal</keyword>
<evidence type="ECO:0000313" key="4">
    <source>
        <dbReference type="Proteomes" id="UP001596549"/>
    </source>
</evidence>
<gene>
    <name evidence="3" type="ORF">ACFQPF_15495</name>
</gene>
<organism evidence="3 4">
    <name type="scientific">Fictibacillus iocasae</name>
    <dbReference type="NCBI Taxonomy" id="2715437"/>
    <lineage>
        <taxon>Bacteria</taxon>
        <taxon>Bacillati</taxon>
        <taxon>Bacillota</taxon>
        <taxon>Bacilli</taxon>
        <taxon>Bacillales</taxon>
        <taxon>Fictibacillaceae</taxon>
        <taxon>Fictibacillus</taxon>
    </lineage>
</organism>
<dbReference type="Proteomes" id="UP001596549">
    <property type="component" value="Unassembled WGS sequence"/>
</dbReference>
<dbReference type="Pfam" id="PF08239">
    <property type="entry name" value="SH3_3"/>
    <property type="match status" value="2"/>
</dbReference>
<evidence type="ECO:0000313" key="3">
    <source>
        <dbReference type="EMBL" id="MFC7373044.1"/>
    </source>
</evidence>
<evidence type="ECO:0000259" key="2">
    <source>
        <dbReference type="PROSITE" id="PS51781"/>
    </source>
</evidence>